<comment type="caution">
    <text evidence="3">The sequence shown here is derived from an EMBL/GenBank/DDBJ whole genome shotgun (WGS) entry which is preliminary data.</text>
</comment>
<dbReference type="PANTHER" id="PTHR24401">
    <property type="entry name" value="SI:CH211-243P7.3-RELATED"/>
    <property type="match status" value="1"/>
</dbReference>
<evidence type="ECO:0000313" key="3">
    <source>
        <dbReference type="EMBL" id="KAL1269400.1"/>
    </source>
</evidence>
<evidence type="ECO:0000259" key="2">
    <source>
        <dbReference type="Pfam" id="PF20499"/>
    </source>
</evidence>
<evidence type="ECO:0000256" key="1">
    <source>
        <dbReference type="SAM" id="MobiDB-lite"/>
    </source>
</evidence>
<accession>A0ABR3MXR4</accession>
<feature type="region of interest" description="Disordered" evidence="1">
    <location>
        <begin position="116"/>
        <end position="160"/>
    </location>
</feature>
<feature type="compositionally biased region" description="Low complexity" evidence="1">
    <location>
        <begin position="123"/>
        <end position="157"/>
    </location>
</feature>
<protein>
    <recommendedName>
        <fullName evidence="2">DUF6729 domain-containing protein</fullName>
    </recommendedName>
</protein>
<organism evidence="3 4">
    <name type="scientific">Cirrhinus molitorella</name>
    <name type="common">mud carp</name>
    <dbReference type="NCBI Taxonomy" id="172907"/>
    <lineage>
        <taxon>Eukaryota</taxon>
        <taxon>Metazoa</taxon>
        <taxon>Chordata</taxon>
        <taxon>Craniata</taxon>
        <taxon>Vertebrata</taxon>
        <taxon>Euteleostomi</taxon>
        <taxon>Actinopterygii</taxon>
        <taxon>Neopterygii</taxon>
        <taxon>Teleostei</taxon>
        <taxon>Ostariophysi</taxon>
        <taxon>Cypriniformes</taxon>
        <taxon>Cyprinidae</taxon>
        <taxon>Labeoninae</taxon>
        <taxon>Labeonini</taxon>
        <taxon>Cirrhinus</taxon>
    </lineage>
</organism>
<dbReference type="EMBL" id="JAYMGO010000008">
    <property type="protein sequence ID" value="KAL1269400.1"/>
    <property type="molecule type" value="Genomic_DNA"/>
</dbReference>
<sequence>MVLPGHQREREAGRLDRGALMANKDAFLKYACAFEKVAEAIKMRRQKEGTLPGCEGDCLVGFGVHRNSTFKELYEAKDRERKSYVDFLRNKDTKAGSKMDALKKYILQRDQKIIRAEHRKKPSSASSAPSASQPVPHPSRLASPPSTQSSHSQPATAHEPTDADLLASAMEVEPQVLPPPPPSTPIHSPRLEQRAAHRLVSPATEAWKHSLPKEKHEWIGRTLFRNQGGRAVLTDSLQMWWYPPQPRLLYHQPPASPDVFFIWALCLWMAYRMWSYKLICSSPNCRRSGQRLTACGLYKTVRRVLNLHGWYFLQRSIWSVSAAIKSWRHGPLLHSWTSWWIQLIDTCSQLSLLPVNS</sequence>
<dbReference type="InterPro" id="IPR046616">
    <property type="entry name" value="DUF6729"/>
</dbReference>
<dbReference type="Proteomes" id="UP001558613">
    <property type="component" value="Unassembled WGS sequence"/>
</dbReference>
<dbReference type="PANTHER" id="PTHR24401:SF29">
    <property type="entry name" value="SI:CH211-243P7.3-RELATED"/>
    <property type="match status" value="1"/>
</dbReference>
<dbReference type="Pfam" id="PF20499">
    <property type="entry name" value="DUF6729"/>
    <property type="match status" value="1"/>
</dbReference>
<proteinExistence type="predicted"/>
<feature type="domain" description="DUF6729" evidence="2">
    <location>
        <begin position="207"/>
        <end position="315"/>
    </location>
</feature>
<evidence type="ECO:0000313" key="4">
    <source>
        <dbReference type="Proteomes" id="UP001558613"/>
    </source>
</evidence>
<keyword evidence="4" id="KW-1185">Reference proteome</keyword>
<gene>
    <name evidence="3" type="ORF">QQF64_031689</name>
</gene>
<reference evidence="3 4" key="1">
    <citation type="submission" date="2023-09" db="EMBL/GenBank/DDBJ databases">
        <authorList>
            <person name="Wang M."/>
        </authorList>
    </citation>
    <scope>NUCLEOTIDE SEQUENCE [LARGE SCALE GENOMIC DNA]</scope>
    <source>
        <strain evidence="3">GT-2023</strain>
        <tissue evidence="3">Liver</tissue>
    </source>
</reference>
<name>A0ABR3MXR4_9TELE</name>